<proteinExistence type="predicted"/>
<dbReference type="AlphaFoldDB" id="A0A1I0RB51"/>
<evidence type="ECO:0008006" key="5">
    <source>
        <dbReference type="Google" id="ProtNLM"/>
    </source>
</evidence>
<keyword evidence="2" id="KW-0732">Signal</keyword>
<dbReference type="RefSeq" id="WP_089895204.1">
    <property type="nucleotide sequence ID" value="NZ_FOJG01000001.1"/>
</dbReference>
<feature type="signal peptide" evidence="2">
    <location>
        <begin position="1"/>
        <end position="18"/>
    </location>
</feature>
<name>A0A1I0RB51_9BACT</name>
<dbReference type="Proteomes" id="UP000199310">
    <property type="component" value="Unassembled WGS sequence"/>
</dbReference>
<evidence type="ECO:0000313" key="4">
    <source>
        <dbReference type="Proteomes" id="UP000199310"/>
    </source>
</evidence>
<organism evidence="3 4">
    <name type="scientific">Chitinophaga arvensicola</name>
    <dbReference type="NCBI Taxonomy" id="29529"/>
    <lineage>
        <taxon>Bacteria</taxon>
        <taxon>Pseudomonadati</taxon>
        <taxon>Bacteroidota</taxon>
        <taxon>Chitinophagia</taxon>
        <taxon>Chitinophagales</taxon>
        <taxon>Chitinophagaceae</taxon>
        <taxon>Chitinophaga</taxon>
    </lineage>
</organism>
<evidence type="ECO:0000256" key="1">
    <source>
        <dbReference type="SAM" id="Coils"/>
    </source>
</evidence>
<evidence type="ECO:0000313" key="3">
    <source>
        <dbReference type="EMBL" id="SEW37860.1"/>
    </source>
</evidence>
<evidence type="ECO:0000256" key="2">
    <source>
        <dbReference type="SAM" id="SignalP"/>
    </source>
</evidence>
<gene>
    <name evidence="3" type="ORF">SAMN04488122_2553</name>
</gene>
<dbReference type="EMBL" id="FOJG01000001">
    <property type="protein sequence ID" value="SEW37860.1"/>
    <property type="molecule type" value="Genomic_DNA"/>
</dbReference>
<protein>
    <recommendedName>
        <fullName evidence="5">Chaperone of endosialidase</fullName>
    </recommendedName>
</protein>
<dbReference type="OrthoDB" id="655527at2"/>
<feature type="coiled-coil region" evidence="1">
    <location>
        <begin position="314"/>
        <end position="341"/>
    </location>
</feature>
<dbReference type="STRING" id="29529.SAMN04488122_2553"/>
<keyword evidence="1" id="KW-0175">Coiled coil</keyword>
<keyword evidence="4" id="KW-1185">Reference proteome</keyword>
<reference evidence="4" key="1">
    <citation type="submission" date="2016-10" db="EMBL/GenBank/DDBJ databases">
        <authorList>
            <person name="Varghese N."/>
            <person name="Submissions S."/>
        </authorList>
    </citation>
    <scope>NUCLEOTIDE SEQUENCE [LARGE SCALE GENOMIC DNA]</scope>
    <source>
        <strain evidence="4">DSM 3695</strain>
    </source>
</reference>
<accession>A0A1I0RB51</accession>
<sequence length="342" mass="37027">MKYSLSLGLLLFGGLLQAQNYIPLDSGKVGIGTKTPEALLHVYKGNVRVTNSAPYPYGIAVDMVGNIGTWAREFGISYNNTGKLAAFGVYAFNGTMSYAYIGGNTAKEVIYDTPWMVFKPDGNIGIGTLSTPTRFSVNGGFTMYSPVTTTDPRPPISAGTITGEIRGTSPAWYEGDNGFLRLSAGGGTAAGTKSFIDLSGYSNNQPDLNQNIVLGTSGVEKMRILSNGNVGIGTATPSVKLAVNGDIKARRIKITATEWPDYVFNTNYHLPDLLEVARFIDQHKHLPDVPSAGEIEKNGGVDIGNISEITIRKIEELTLYMIELKKENMQLKKRLEQLEAKQ</sequence>
<feature type="chain" id="PRO_5011675355" description="Chaperone of endosialidase" evidence="2">
    <location>
        <begin position="19"/>
        <end position="342"/>
    </location>
</feature>